<keyword evidence="4" id="KW-1185">Reference proteome</keyword>
<dbReference type="PANTHER" id="PTHR22911:SF103">
    <property type="entry name" value="BLR2811 PROTEIN"/>
    <property type="match status" value="1"/>
</dbReference>
<feature type="transmembrane region" description="Helical" evidence="1">
    <location>
        <begin position="150"/>
        <end position="169"/>
    </location>
</feature>
<feature type="transmembrane region" description="Helical" evidence="1">
    <location>
        <begin position="233"/>
        <end position="254"/>
    </location>
</feature>
<proteinExistence type="predicted"/>
<feature type="transmembrane region" description="Helical" evidence="1">
    <location>
        <begin position="205"/>
        <end position="227"/>
    </location>
</feature>
<evidence type="ECO:0000256" key="1">
    <source>
        <dbReference type="SAM" id="Phobius"/>
    </source>
</evidence>
<feature type="transmembrane region" description="Helical" evidence="1">
    <location>
        <begin position="36"/>
        <end position="55"/>
    </location>
</feature>
<evidence type="ECO:0000313" key="3">
    <source>
        <dbReference type="EMBL" id="KAA0678937.1"/>
    </source>
</evidence>
<organism evidence="3 4">
    <name type="scientific">Roseomonas genomospecies 6</name>
    <dbReference type="NCBI Taxonomy" id="214106"/>
    <lineage>
        <taxon>Bacteria</taxon>
        <taxon>Pseudomonadati</taxon>
        <taxon>Pseudomonadota</taxon>
        <taxon>Alphaproteobacteria</taxon>
        <taxon>Acetobacterales</taxon>
        <taxon>Roseomonadaceae</taxon>
        <taxon>Roseomonas</taxon>
    </lineage>
</organism>
<keyword evidence="1" id="KW-1133">Transmembrane helix</keyword>
<evidence type="ECO:0000313" key="4">
    <source>
        <dbReference type="Proteomes" id="UP000480854"/>
    </source>
</evidence>
<dbReference type="PANTHER" id="PTHR22911">
    <property type="entry name" value="ACYL-MALONYL CONDENSING ENZYME-RELATED"/>
    <property type="match status" value="1"/>
</dbReference>
<feature type="domain" description="EamA" evidence="2">
    <location>
        <begin position="175"/>
        <end position="299"/>
    </location>
</feature>
<reference evidence="3 4" key="1">
    <citation type="submission" date="2018-07" db="EMBL/GenBank/DDBJ databases">
        <title>Genome sequence of Azospirillum sp. ATCC 49961.</title>
        <authorList>
            <person name="Sant'Anna F.H."/>
            <person name="Baldani J.I."/>
            <person name="Zilli J.E."/>
            <person name="Reis V.M."/>
            <person name="Hartmann A."/>
            <person name="Cruz L."/>
            <person name="de Souza E.M."/>
            <person name="de Oliveira Pedrosa F."/>
            <person name="Passaglia L.M.P."/>
        </authorList>
    </citation>
    <scope>NUCLEOTIDE SEQUENCE [LARGE SCALE GENOMIC DNA]</scope>
    <source>
        <strain evidence="3 4">ATCC 49961</strain>
    </source>
</reference>
<evidence type="ECO:0000259" key="2">
    <source>
        <dbReference type="Pfam" id="PF00892"/>
    </source>
</evidence>
<feature type="domain" description="EamA" evidence="2">
    <location>
        <begin position="34"/>
        <end position="165"/>
    </location>
</feature>
<dbReference type="Proteomes" id="UP000480854">
    <property type="component" value="Unassembled WGS sequence"/>
</dbReference>
<dbReference type="EMBL" id="QOKW01000014">
    <property type="protein sequence ID" value="KAA0678937.1"/>
    <property type="molecule type" value="Genomic_DNA"/>
</dbReference>
<feature type="transmembrane region" description="Helical" evidence="1">
    <location>
        <begin position="175"/>
        <end position="193"/>
    </location>
</feature>
<gene>
    <name evidence="3" type="ORF">DS843_17615</name>
</gene>
<feature type="transmembrane region" description="Helical" evidence="1">
    <location>
        <begin position="67"/>
        <end position="86"/>
    </location>
</feature>
<feature type="transmembrane region" description="Helical" evidence="1">
    <location>
        <begin position="287"/>
        <end position="304"/>
    </location>
</feature>
<dbReference type="AlphaFoldDB" id="A0A9W7NHJ8"/>
<dbReference type="Gene3D" id="1.10.3730.20">
    <property type="match status" value="1"/>
</dbReference>
<feature type="transmembrane region" description="Helical" evidence="1">
    <location>
        <begin position="124"/>
        <end position="143"/>
    </location>
</feature>
<name>A0A9W7NHJ8_9PROT</name>
<dbReference type="GO" id="GO:0016020">
    <property type="term" value="C:membrane"/>
    <property type="evidence" value="ECO:0007669"/>
    <property type="project" value="InterPro"/>
</dbReference>
<dbReference type="InterPro" id="IPR000620">
    <property type="entry name" value="EamA_dom"/>
</dbReference>
<dbReference type="SUPFAM" id="SSF103481">
    <property type="entry name" value="Multidrug resistance efflux transporter EmrE"/>
    <property type="match status" value="2"/>
</dbReference>
<accession>A0A9W7NHJ8</accession>
<sequence length="319" mass="34108">MPDCSRSPERVSAAQAAAQAAASLASERRDDPVRGILMVVAAVFFFSCSDATAKYLAQTLPSIEIGWMRYVGFTTLLLPLMIRGGPPVMRTASPGLQILRGLGMLGSALFFIMGMHYLPLAEAAATSYVSPVFVTILSILVLGEKIGPRRWAAVLVGLLGVLIVIRPGGAAFQPAAIFPILSAMSWATGVVITRKMTGQEHPTTTLIWTALTGLAVLTVLLPFNFAMPTGTEVALGALIGLVSTMGQWLMVQAYRFGEASVLAPCSYVQIVWSTLLGFLIFGALPDHWTFLGAGIIIASGLYTAHRERLRKKERDAAAR</sequence>
<keyword evidence="1" id="KW-0472">Membrane</keyword>
<comment type="caution">
    <text evidence="3">The sequence shown here is derived from an EMBL/GenBank/DDBJ whole genome shotgun (WGS) entry which is preliminary data.</text>
</comment>
<protein>
    <submittedName>
        <fullName evidence="3">DMT family transporter</fullName>
    </submittedName>
</protein>
<dbReference type="InterPro" id="IPR037185">
    <property type="entry name" value="EmrE-like"/>
</dbReference>
<feature type="transmembrane region" description="Helical" evidence="1">
    <location>
        <begin position="261"/>
        <end position="281"/>
    </location>
</feature>
<dbReference type="Pfam" id="PF00892">
    <property type="entry name" value="EamA"/>
    <property type="match status" value="2"/>
</dbReference>
<feature type="transmembrane region" description="Helical" evidence="1">
    <location>
        <begin position="98"/>
        <end position="118"/>
    </location>
</feature>
<keyword evidence="1" id="KW-0812">Transmembrane</keyword>
<dbReference type="OrthoDB" id="9812899at2"/>